<dbReference type="InterPro" id="IPR029044">
    <property type="entry name" value="Nucleotide-diphossugar_trans"/>
</dbReference>
<keyword evidence="1" id="KW-1185">Reference proteome</keyword>
<evidence type="ECO:0000313" key="1">
    <source>
        <dbReference type="Proteomes" id="UP000694865"/>
    </source>
</evidence>
<name>A0ABM0MXY0_SACKO</name>
<accession>A0ABM0MXY0</accession>
<dbReference type="SUPFAM" id="SSF53448">
    <property type="entry name" value="Nucleotide-diphospho-sugar transferases"/>
    <property type="match status" value="2"/>
</dbReference>
<dbReference type="PANTHER" id="PTHR46830">
    <property type="entry name" value="TRANSFERASE, PUTATIVE-RELATED"/>
    <property type="match status" value="1"/>
</dbReference>
<dbReference type="Pfam" id="PF04488">
    <property type="entry name" value="Gly_transf_sug"/>
    <property type="match status" value="2"/>
</dbReference>
<proteinExistence type="predicted"/>
<gene>
    <name evidence="2 3" type="primary">LOC100371385</name>
</gene>
<reference evidence="2 3" key="1">
    <citation type="submission" date="2025-05" db="UniProtKB">
        <authorList>
            <consortium name="RefSeq"/>
        </authorList>
    </citation>
    <scope>IDENTIFICATION</scope>
    <source>
        <tissue evidence="2 3">Testes</tissue>
    </source>
</reference>
<protein>
    <submittedName>
        <fullName evidence="2">Uncharacterized protein LOC100371385 isoform X1</fullName>
    </submittedName>
    <submittedName>
        <fullName evidence="3">Uncharacterized protein LOC100371385 isoform X2</fullName>
    </submittedName>
</protein>
<sequence length="594" mass="69929">MASRKLVVRGMRLVLALMGILVFVLLFRHVIKPDTPEFEEEETRKDFVAGALSRSRPKDDKLSDMVMPQSDTIVVPKVVHFIWLEERSFKFHHLLSIKSAFRHIRPKEIWFHTNVRDMEKHTDADSVQYWKEAKTIPNFKIVPWDGPKYRSERDYQSKHYLKLAVMMEMLRDHGGIYLDLDVIVLKSFELLCHFEFVIGREDYGLSTAVVLARPKAPFLEKWYQWSHEPDSNRFEPEDALFDVAMQYPELVHVEENGFRRRDAWKGPEDYGNLFHGEIDLSDNYAVKLHYGMVEKEYNPEEIKSLRSSFGAMARLSYYASPTLGVTDWRPPRGAKKVVPNIIHYVWFTPHEFRYHHFLGVKSVVHIQKADRILFHTDAEPAGQFWWEEIKRIAGPILEVVHCDQPNEVFGHGVGNIPHKSDISRMQILLQHGGIYLDSDTMIVKNMEPLLYYPYSMGMEIVGLNNGIILSAPNSTFLNIYYNSYKFFDDAQWNWNSVMEPYRLAAEHPDHIHIETSGISRPHWTDWWDMRRAWRHEGKLDWSHAFAFHWIYSYHGNEHNPEEIRCFDDTFGEVARWIYYGSPELMCDPLLTFNS</sequence>
<evidence type="ECO:0000313" key="2">
    <source>
        <dbReference type="RefSeq" id="XP_006824871.1"/>
    </source>
</evidence>
<dbReference type="GeneID" id="100371385"/>
<dbReference type="RefSeq" id="XP_006824872.1">
    <property type="nucleotide sequence ID" value="XM_006824809.1"/>
</dbReference>
<organism evidence="1 2">
    <name type="scientific">Saccoglossus kowalevskii</name>
    <name type="common">Acorn worm</name>
    <dbReference type="NCBI Taxonomy" id="10224"/>
    <lineage>
        <taxon>Eukaryota</taxon>
        <taxon>Metazoa</taxon>
        <taxon>Hemichordata</taxon>
        <taxon>Enteropneusta</taxon>
        <taxon>Harrimaniidae</taxon>
        <taxon>Saccoglossus</taxon>
    </lineage>
</organism>
<dbReference type="PANTHER" id="PTHR46830:SF2">
    <property type="entry name" value="ALPHA-1,4-N-ACETYLGLUCOSAMINYLTRANSFERASE"/>
    <property type="match status" value="1"/>
</dbReference>
<evidence type="ECO:0000313" key="3">
    <source>
        <dbReference type="RefSeq" id="XP_006824872.1"/>
    </source>
</evidence>
<dbReference type="Proteomes" id="UP000694865">
    <property type="component" value="Unplaced"/>
</dbReference>
<dbReference type="Gene3D" id="3.90.550.20">
    <property type="match status" value="2"/>
</dbReference>
<dbReference type="RefSeq" id="XP_006824871.1">
    <property type="nucleotide sequence ID" value="XM_006824808.1"/>
</dbReference>
<dbReference type="InterPro" id="IPR007577">
    <property type="entry name" value="GlycoTrfase_DXD_sugar-bd_CS"/>
</dbReference>